<feature type="domain" description="Tudor" evidence="2">
    <location>
        <begin position="849"/>
        <end position="907"/>
    </location>
</feature>
<dbReference type="InterPro" id="IPR035437">
    <property type="entry name" value="SNase_OB-fold_sf"/>
</dbReference>
<dbReference type="Gene3D" id="2.30.30.140">
    <property type="match status" value="8"/>
</dbReference>
<feature type="domain" description="Tudor" evidence="2">
    <location>
        <begin position="389"/>
        <end position="447"/>
    </location>
</feature>
<dbReference type="PROSITE" id="PS50304">
    <property type="entry name" value="TUDOR"/>
    <property type="match status" value="8"/>
</dbReference>
<name>A0ABV0RCF7_9TELE</name>
<dbReference type="Gene3D" id="2.40.50.90">
    <property type="match status" value="4"/>
</dbReference>
<feature type="domain" description="Tudor" evidence="2">
    <location>
        <begin position="152"/>
        <end position="210"/>
    </location>
</feature>
<dbReference type="PANTHER" id="PTHR22948:SF7">
    <property type="entry name" value="TUDOR DOMAIN-CONTAINING PROTEIN 15"/>
    <property type="match status" value="1"/>
</dbReference>
<feature type="domain" description="Tudor" evidence="2">
    <location>
        <begin position="1359"/>
        <end position="1417"/>
    </location>
</feature>
<comment type="caution">
    <text evidence="3">The sequence shown here is derived from an EMBL/GenBank/DDBJ whole genome shotgun (WGS) entry which is preliminary data.</text>
</comment>
<feature type="region of interest" description="Disordered" evidence="1">
    <location>
        <begin position="1265"/>
        <end position="1298"/>
    </location>
</feature>
<dbReference type="InterPro" id="IPR002999">
    <property type="entry name" value="Tudor"/>
</dbReference>
<dbReference type="Pfam" id="PF00567">
    <property type="entry name" value="TUDOR"/>
    <property type="match status" value="8"/>
</dbReference>
<feature type="domain" description="Tudor" evidence="2">
    <location>
        <begin position="1630"/>
        <end position="1687"/>
    </location>
</feature>
<dbReference type="EMBL" id="JAHRIN010042329">
    <property type="protein sequence ID" value="MEQ2205832.1"/>
    <property type="molecule type" value="Genomic_DNA"/>
</dbReference>
<evidence type="ECO:0000259" key="2">
    <source>
        <dbReference type="PROSITE" id="PS50304"/>
    </source>
</evidence>
<dbReference type="Proteomes" id="UP001434883">
    <property type="component" value="Unassembled WGS sequence"/>
</dbReference>
<feature type="domain" description="Tudor" evidence="2">
    <location>
        <begin position="1843"/>
        <end position="1900"/>
    </location>
</feature>
<feature type="compositionally biased region" description="Basic and acidic residues" evidence="1">
    <location>
        <begin position="1287"/>
        <end position="1298"/>
    </location>
</feature>
<feature type="domain" description="Tudor" evidence="2">
    <location>
        <begin position="608"/>
        <end position="666"/>
    </location>
</feature>
<protein>
    <recommendedName>
        <fullName evidence="2">Tudor domain-containing protein</fullName>
    </recommendedName>
</protein>
<evidence type="ECO:0000313" key="4">
    <source>
        <dbReference type="Proteomes" id="UP001434883"/>
    </source>
</evidence>
<feature type="domain" description="Tudor" evidence="2">
    <location>
        <begin position="1065"/>
        <end position="1123"/>
    </location>
</feature>
<dbReference type="InterPro" id="IPR050621">
    <property type="entry name" value="Tudor_domain_containing"/>
</dbReference>
<keyword evidence="4" id="KW-1185">Reference proteome</keyword>
<organism evidence="3 4">
    <name type="scientific">Xenoophorus captivus</name>
    <dbReference type="NCBI Taxonomy" id="1517983"/>
    <lineage>
        <taxon>Eukaryota</taxon>
        <taxon>Metazoa</taxon>
        <taxon>Chordata</taxon>
        <taxon>Craniata</taxon>
        <taxon>Vertebrata</taxon>
        <taxon>Euteleostomi</taxon>
        <taxon>Actinopterygii</taxon>
        <taxon>Neopterygii</taxon>
        <taxon>Teleostei</taxon>
        <taxon>Neoteleostei</taxon>
        <taxon>Acanthomorphata</taxon>
        <taxon>Ovalentaria</taxon>
        <taxon>Atherinomorphae</taxon>
        <taxon>Cyprinodontiformes</taxon>
        <taxon>Goodeidae</taxon>
        <taxon>Xenoophorus</taxon>
    </lineage>
</organism>
<dbReference type="SMART" id="SM00333">
    <property type="entry name" value="TUDOR"/>
    <property type="match status" value="8"/>
</dbReference>
<dbReference type="SUPFAM" id="SSF63748">
    <property type="entry name" value="Tudor/PWWP/MBT"/>
    <property type="match status" value="8"/>
</dbReference>
<feature type="region of interest" description="Disordered" evidence="1">
    <location>
        <begin position="1474"/>
        <end position="1540"/>
    </location>
</feature>
<reference evidence="3 4" key="1">
    <citation type="submission" date="2021-06" db="EMBL/GenBank/DDBJ databases">
        <authorList>
            <person name="Palmer J.M."/>
        </authorList>
    </citation>
    <scope>NUCLEOTIDE SEQUENCE [LARGE SCALE GENOMIC DNA]</scope>
    <source>
        <strain evidence="3 4">XC_2019</strain>
        <tissue evidence="3">Muscle</tissue>
    </source>
</reference>
<evidence type="ECO:0000313" key="3">
    <source>
        <dbReference type="EMBL" id="MEQ2205832.1"/>
    </source>
</evidence>
<accession>A0ABV0RCF7</accession>
<feature type="compositionally biased region" description="Basic and acidic residues" evidence="1">
    <location>
        <begin position="1502"/>
        <end position="1519"/>
    </location>
</feature>
<proteinExistence type="predicted"/>
<feature type="compositionally biased region" description="Polar residues" evidence="1">
    <location>
        <begin position="1270"/>
        <end position="1286"/>
    </location>
</feature>
<sequence length="2033" mass="229409">MKMSEFSTEPKDLQRIEAVDITNNSVLQTSYYSKQQMKAYKGLEADGGPRTSIPNGSTIIRTGNGRQDLFGDVTVPDFATMQSMPGSEHLKSHDSGVPTQHALWSVDLKFTHLDWSPEATLIHFQGQYPSICELDYHILQQELQNVSKTEAAVDIADFCLVEDVSSARWFRGRVQNRKEDLLDVFLIDCGNVLSVDVAHIRSCTDDLFILPPKIVSGFLANVLILQNCSPSVIEGYLSSLIGKNVTGFITALLPHKVVLLEVPNINSDLVRHGFGRHVDRDTFLLLVSLLTEVPLKQNMEPVPDLLIEKSRGQTFCYKSSNLQGYKDILSFCGLKLSFGTRTKVRVTAAVNPGLFYCQMANATAELCQFSKKLAKVCEDKIKGDSQKTPENLGVLCAVKGKDQRWYRGLVQFLPAHSQVRVFFIDYGFFETAKVESVHRLPPEFYSAQIMAFPCQLPSLADQEMPFRTQQLSFLKAGLLGAVLEVEITGFDKENYLYTIKVLSDEDSHVEEPKPIHNLTSEPLSDVEELPPLDQYENYEKILGEALCKTMEAEDVQVGSVFVGYVEYAQDPNHFWIRTQKRNQEFEEMMTKIRDHFSQVKLDEDVLLNPEVGAMCCALYEEDMHFYRGVVTDVLEHGAEILFIDYGNIEKVPHKLIKTIPKAIANECPFAICCTLVNVFPLDDVWPSVTRQLFRKAVSSKALLVHLIQMKKNMFVVDLFEMGSNNSITELLISSKLAEYIPQVPVEKNNKDVLEKTRQLQHSEANTSKRSEKWQHCEGEVNQCRKETEKVKAHSNYKAIKFKPGFEVSVRCSHINSPYDFWCQPLDGTQALEKLMDDIQLYYSAHTVPLQPEDSCCVAKSLQDGKWYRGFVTGNRKSHATVMLVDYGSVIQVRDDHLQAIRPEYLHLEGQAFRCSVFNLIEPADPKYCGKWSPHACNLLKSFVLNSQDVLKCKVLSLLNVKNKGLCNIVSLHNTQTQQSITNILIEQGHARVATLSTRQNSDVFPESFIYSSFDLSLGDEEQVYVTHVNSQCEVYCQLKRNTEIIEELESKISQDSENIMQASSGAVVRKLCLAKYFDGKWYRGTMLPVQLSLHVGVFFVDYGNTKISEIKSIMSIPRSSEDLLYTPMQAIRFNLRSVPAGELYADALEFLISAVLNKLLKAVVRGKRDDGSFDVELFDGEININEKVKELISTQKPKTAVRCAISNTKTRKKNQYTKTTKDKYKGPQEGQCAASCKALNETKINKTKNPLLSRSLNKYAKKEIEHNAKRSGSINPQIRSTSGDQNIKSKDTQKREKSQLVRFPDKTINPGFRAKCFVSHIDSFSSFFLQLSDDESAILKMGKDLNSSLFKDSLKIVSHWSVSDVVLSVFEDDSLYRSVVKNKEDSSHYKVEFVDYGNSAVVEKEKIYPLPEELLSHPRFSIPCSLMNTRAFRDEASFIEAVMDKPLMVEFVWQYGIQWQVNIEVLDGEAGNNTPSSSFVAESKEESPSLLSESTEIQTESPCKENLGEESHQSEKSREAGSILESKSLMPQPSVKQQVRTTMRVRRTCSRKKIHKKSKTSSVLVKKRGRPDRFLPQTIQVRDTETGTILSVQSNGSFYVRLTKNNNMLTSMERHITNNVTKYKTVPEEDIKQNLKCLVKAEDGQWQRAVIQQTRERWLEAFLVDHGITEDIPIGPVLQQYTYLKRIPNLALLCKMNSLGFSEGKASHQCWYETLKPLVGTEVRLIFVSFSVADKVWLVEIVLSGLLLVDQIKASLQQNGEKTTLADETQSEILPDGFTADVSTPQLLFFPPLETDKAYHGFATAVTTPFEFCVVLDDLHLIMKNVTCMDDLHGNMPSLPEAHLVPGACCLLKSESKDKWCRAEIVQADTMVVLNLVDYGHHECIPYEDFSKLKQLPVELTNLQKTTYPCILRGVKPAGVDGHWTDEAAVFFQHCLYQKNLQIFFKEFGSNSTWTVDILADGIHVAKKLVDAGHANYTDVILGLRFQVLGSCKQPQVCGADEDEVCNEVEATDGCDGNTSVNTESKSSQCFLM</sequence>
<feature type="compositionally biased region" description="Polar residues" evidence="1">
    <location>
        <begin position="1529"/>
        <end position="1538"/>
    </location>
</feature>
<evidence type="ECO:0000256" key="1">
    <source>
        <dbReference type="SAM" id="MobiDB-lite"/>
    </source>
</evidence>
<gene>
    <name evidence="3" type="ORF">XENOCAPTIV_015451</name>
</gene>
<dbReference type="PANTHER" id="PTHR22948">
    <property type="entry name" value="TUDOR DOMAIN CONTAINING PROTEIN"/>
    <property type="match status" value="1"/>
</dbReference>